<evidence type="ECO:0000256" key="8">
    <source>
        <dbReference type="ARBA" id="ARBA00022723"/>
    </source>
</evidence>
<comment type="catalytic activity">
    <reaction evidence="1">
        <text>Release of an N-terminal amino acid, Xaa-|-Yaa- from a peptide, amide or arylamide. Xaa is preferably Ala, but may be most amino acids including Pro (slow action). When a terminal hydrophobic residue is followed by a prolyl residue, the two may be released as an intact Xaa-Pro dipeptide.</text>
        <dbReference type="EC" id="3.4.11.2"/>
    </reaction>
</comment>
<feature type="domain" description="Peptidase M1 membrane alanine aminopeptidase" evidence="12">
    <location>
        <begin position="295"/>
        <end position="463"/>
    </location>
</feature>
<dbReference type="Gene3D" id="1.10.390.10">
    <property type="entry name" value="Neutral Protease Domain 2"/>
    <property type="match status" value="1"/>
</dbReference>
<dbReference type="Proteomes" id="UP000673975">
    <property type="component" value="Unassembled WGS sequence"/>
</dbReference>
<dbReference type="GO" id="GO:0070006">
    <property type="term" value="F:metalloaminopeptidase activity"/>
    <property type="evidence" value="ECO:0007669"/>
    <property type="project" value="TreeGrafter"/>
</dbReference>
<dbReference type="PANTHER" id="PTHR11533:SF174">
    <property type="entry name" value="PUROMYCIN-SENSITIVE AMINOPEPTIDASE-RELATED"/>
    <property type="match status" value="1"/>
</dbReference>
<keyword evidence="9" id="KW-0378">Hydrolase</keyword>
<dbReference type="Gene3D" id="2.60.40.1730">
    <property type="entry name" value="tricorn interacting facor f3 domain"/>
    <property type="match status" value="1"/>
</dbReference>
<protein>
    <recommendedName>
        <fullName evidence="5">Aminopeptidase N</fullName>
        <ecNumber evidence="4">3.4.11.2</ecNumber>
    </recommendedName>
</protein>
<dbReference type="PRINTS" id="PR00756">
    <property type="entry name" value="ALADIPTASE"/>
</dbReference>
<organism evidence="14 15">
    <name type="scientific">Natronogracilivirga saccharolytica</name>
    <dbReference type="NCBI Taxonomy" id="2812953"/>
    <lineage>
        <taxon>Bacteria</taxon>
        <taxon>Pseudomonadati</taxon>
        <taxon>Balneolota</taxon>
        <taxon>Balneolia</taxon>
        <taxon>Balneolales</taxon>
        <taxon>Cyclonatronaceae</taxon>
        <taxon>Natronogracilivirga</taxon>
    </lineage>
</organism>
<keyword evidence="6" id="KW-0031">Aminopeptidase</keyword>
<dbReference type="GO" id="GO:0016285">
    <property type="term" value="F:alanyl aminopeptidase activity"/>
    <property type="evidence" value="ECO:0007669"/>
    <property type="project" value="UniProtKB-EC"/>
</dbReference>
<evidence type="ECO:0000313" key="15">
    <source>
        <dbReference type="Proteomes" id="UP000673975"/>
    </source>
</evidence>
<proteinExistence type="inferred from homology"/>
<dbReference type="InterPro" id="IPR001930">
    <property type="entry name" value="Peptidase_M1"/>
</dbReference>
<keyword evidence="10" id="KW-0862">Zinc</keyword>
<evidence type="ECO:0000256" key="4">
    <source>
        <dbReference type="ARBA" id="ARBA00012564"/>
    </source>
</evidence>
<evidence type="ECO:0000256" key="7">
    <source>
        <dbReference type="ARBA" id="ARBA00022670"/>
    </source>
</evidence>
<dbReference type="GO" id="GO:0042277">
    <property type="term" value="F:peptide binding"/>
    <property type="evidence" value="ECO:0007669"/>
    <property type="project" value="TreeGrafter"/>
</dbReference>
<keyword evidence="11" id="KW-0482">Metalloprotease</keyword>
<dbReference type="InterPro" id="IPR014782">
    <property type="entry name" value="Peptidase_M1_dom"/>
</dbReference>
<evidence type="ECO:0000256" key="1">
    <source>
        <dbReference type="ARBA" id="ARBA00000098"/>
    </source>
</evidence>
<dbReference type="Pfam" id="PF01433">
    <property type="entry name" value="Peptidase_M1"/>
    <property type="match status" value="1"/>
</dbReference>
<evidence type="ECO:0000256" key="3">
    <source>
        <dbReference type="ARBA" id="ARBA00010136"/>
    </source>
</evidence>
<dbReference type="AlphaFoldDB" id="A0A8J7RJP5"/>
<comment type="cofactor">
    <cofactor evidence="2">
        <name>Zn(2+)</name>
        <dbReference type="ChEBI" id="CHEBI:29105"/>
    </cofactor>
</comment>
<feature type="domain" description="Aminopeptidase N-like N-terminal" evidence="13">
    <location>
        <begin position="70"/>
        <end position="252"/>
    </location>
</feature>
<reference evidence="14" key="1">
    <citation type="submission" date="2021-02" db="EMBL/GenBank/DDBJ databases">
        <title>Natronogracilivirga saccharolytica gen. nov. sp. nov. a new anaerobic, haloalkiliphilic carbohydrate-fermenting bacterium from soda lake and proposing of Cyclonatronumiaceae fam. nov. in the phylum Balneolaeota.</title>
        <authorList>
            <person name="Zhilina T.N."/>
            <person name="Sorokin D.Y."/>
            <person name="Zavarzina D.G."/>
            <person name="Toshchakov S.V."/>
            <person name="Kublanov I.V."/>
        </authorList>
    </citation>
    <scope>NUCLEOTIDE SEQUENCE</scope>
    <source>
        <strain evidence="14">Z-1702</strain>
    </source>
</reference>
<dbReference type="RefSeq" id="WP_210511370.1">
    <property type="nucleotide sequence ID" value="NZ_JAFIDN010000004.1"/>
</dbReference>
<accession>A0A8J7RJP5</accession>
<name>A0A8J7RJP5_9BACT</name>
<evidence type="ECO:0000256" key="5">
    <source>
        <dbReference type="ARBA" id="ARBA00015611"/>
    </source>
</evidence>
<dbReference type="InterPro" id="IPR042097">
    <property type="entry name" value="Aminopeptidase_N-like_N_sf"/>
</dbReference>
<dbReference type="SUPFAM" id="SSF63737">
    <property type="entry name" value="Leukotriene A4 hydrolase N-terminal domain"/>
    <property type="match status" value="1"/>
</dbReference>
<evidence type="ECO:0000259" key="12">
    <source>
        <dbReference type="Pfam" id="PF01433"/>
    </source>
</evidence>
<evidence type="ECO:0000259" key="13">
    <source>
        <dbReference type="Pfam" id="PF17900"/>
    </source>
</evidence>
<dbReference type="GO" id="GO:0005737">
    <property type="term" value="C:cytoplasm"/>
    <property type="evidence" value="ECO:0007669"/>
    <property type="project" value="TreeGrafter"/>
</dbReference>
<dbReference type="PANTHER" id="PTHR11533">
    <property type="entry name" value="PROTEASE M1 ZINC METALLOPROTEASE"/>
    <property type="match status" value="1"/>
</dbReference>
<evidence type="ECO:0000313" key="14">
    <source>
        <dbReference type="EMBL" id="MBP3192472.1"/>
    </source>
</evidence>
<dbReference type="GO" id="GO:0016020">
    <property type="term" value="C:membrane"/>
    <property type="evidence" value="ECO:0007669"/>
    <property type="project" value="TreeGrafter"/>
</dbReference>
<dbReference type="GO" id="GO:0006508">
    <property type="term" value="P:proteolysis"/>
    <property type="evidence" value="ECO:0007669"/>
    <property type="project" value="UniProtKB-KW"/>
</dbReference>
<sequence>MKRSIRKTIVQQKPVFNLNLSLFLIQLVLLLQPCLTFSDVPVTQSLEVYENNILDSGGPLLAEQAAVNIEYYDINLSVDPSDSSISGYVTAHAGIIDNLDTYVAHLDSVFEVSKVEITDSQGKRHASGFEHTDGLVIVTLPEKKEIGGHLEVAIFYSGKPRPAPNPPWEGGFTWSESKSGLPWIGVSCQVNGADIWLPVKDHPSDRPDSVSLRITVPDGLTVLSNGVLRSEESTDNNRTVFHWVTNHPVSNYALTINIGPYEKLSSEFTSVTEEQFPVNLWVLPENKSKAKALLDQAEEHLAFFEKLLGPYPFRSEKYGIAEAPFFGMEHQTLIAYGAGFTNDTVFDTGSDFDDLHHHELAHEWWGNLITAYDWKDFWIHEGFATYMQPLYAEHLHGREQYDYFMERLYQRIENNIAVAPLKSRSTREMYDGRDIYMKGAWILHSLRYLTGDENFKKILRTMLYPDPELAGQSRPAPSRFTDTSEFIEIVASVTGKSLDWFFESYLRHPELPGLNSKVEGDSLYLSWSAPGEQEFKMPVEVFDGNTEQTIIPPMKEHGEKAVFIKDHSKYRIDPGRQVLRSEMYADD</sequence>
<evidence type="ECO:0000256" key="10">
    <source>
        <dbReference type="ARBA" id="ARBA00022833"/>
    </source>
</evidence>
<dbReference type="GO" id="GO:0043171">
    <property type="term" value="P:peptide catabolic process"/>
    <property type="evidence" value="ECO:0007669"/>
    <property type="project" value="TreeGrafter"/>
</dbReference>
<evidence type="ECO:0000256" key="11">
    <source>
        <dbReference type="ARBA" id="ARBA00023049"/>
    </source>
</evidence>
<dbReference type="CDD" id="cd09603">
    <property type="entry name" value="M1_APN_like"/>
    <property type="match status" value="1"/>
</dbReference>
<dbReference type="SUPFAM" id="SSF55486">
    <property type="entry name" value="Metalloproteases ('zincins'), catalytic domain"/>
    <property type="match status" value="1"/>
</dbReference>
<comment type="similarity">
    <text evidence="3">Belongs to the peptidase M1 family.</text>
</comment>
<dbReference type="InterPro" id="IPR050344">
    <property type="entry name" value="Peptidase_M1_aminopeptidases"/>
</dbReference>
<gene>
    <name evidence="14" type="ORF">NATSA_07340</name>
</gene>
<dbReference type="InterPro" id="IPR045357">
    <property type="entry name" value="Aminopeptidase_N-like_N"/>
</dbReference>
<keyword evidence="8" id="KW-0479">Metal-binding</keyword>
<comment type="caution">
    <text evidence="14">The sequence shown here is derived from an EMBL/GenBank/DDBJ whole genome shotgun (WGS) entry which is preliminary data.</text>
</comment>
<dbReference type="Pfam" id="PF17900">
    <property type="entry name" value="Peptidase_M1_N"/>
    <property type="match status" value="1"/>
</dbReference>
<keyword evidence="15" id="KW-1185">Reference proteome</keyword>
<dbReference type="InterPro" id="IPR027268">
    <property type="entry name" value="Peptidase_M4/M1_CTD_sf"/>
</dbReference>
<evidence type="ECO:0000256" key="6">
    <source>
        <dbReference type="ARBA" id="ARBA00022438"/>
    </source>
</evidence>
<dbReference type="GO" id="GO:0005615">
    <property type="term" value="C:extracellular space"/>
    <property type="evidence" value="ECO:0007669"/>
    <property type="project" value="TreeGrafter"/>
</dbReference>
<keyword evidence="7" id="KW-0645">Protease</keyword>
<dbReference type="EC" id="3.4.11.2" evidence="4"/>
<dbReference type="EMBL" id="JAFIDN010000004">
    <property type="protein sequence ID" value="MBP3192472.1"/>
    <property type="molecule type" value="Genomic_DNA"/>
</dbReference>
<evidence type="ECO:0000256" key="9">
    <source>
        <dbReference type="ARBA" id="ARBA00022801"/>
    </source>
</evidence>
<dbReference type="GO" id="GO:0008270">
    <property type="term" value="F:zinc ion binding"/>
    <property type="evidence" value="ECO:0007669"/>
    <property type="project" value="InterPro"/>
</dbReference>
<evidence type="ECO:0000256" key="2">
    <source>
        <dbReference type="ARBA" id="ARBA00001947"/>
    </source>
</evidence>